<dbReference type="Gene3D" id="3.40.50.1820">
    <property type="entry name" value="alpha/beta hydrolase"/>
    <property type="match status" value="1"/>
</dbReference>
<dbReference type="SUPFAM" id="SSF53474">
    <property type="entry name" value="alpha/beta-Hydrolases"/>
    <property type="match status" value="1"/>
</dbReference>
<dbReference type="PRINTS" id="PR00111">
    <property type="entry name" value="ABHYDROLASE"/>
</dbReference>
<protein>
    <submittedName>
        <fullName evidence="3">Sigma-B regulation protein RsbQ</fullName>
    </submittedName>
</protein>
<organism evidence="3 4">
    <name type="scientific">Agreia bicolorata</name>
    <dbReference type="NCBI Taxonomy" id="110935"/>
    <lineage>
        <taxon>Bacteria</taxon>
        <taxon>Bacillati</taxon>
        <taxon>Actinomycetota</taxon>
        <taxon>Actinomycetes</taxon>
        <taxon>Micrococcales</taxon>
        <taxon>Microbacteriaceae</taxon>
        <taxon>Agreia</taxon>
    </lineage>
</organism>
<dbReference type="RefSeq" id="WP_078714485.1">
    <property type="nucleotide sequence ID" value="NZ_FUYG01000005.1"/>
</dbReference>
<evidence type="ECO:0000313" key="4">
    <source>
        <dbReference type="Proteomes" id="UP000189735"/>
    </source>
</evidence>
<dbReference type="Proteomes" id="UP000189735">
    <property type="component" value="Unassembled WGS sequence"/>
</dbReference>
<comment type="similarity">
    <text evidence="1">Belongs to the AB hydrolase superfamily.</text>
</comment>
<dbReference type="EMBL" id="FUYG01000005">
    <property type="protein sequence ID" value="SKA96584.1"/>
    <property type="molecule type" value="Genomic_DNA"/>
</dbReference>
<dbReference type="PANTHER" id="PTHR43039">
    <property type="entry name" value="ESTERASE-RELATED"/>
    <property type="match status" value="1"/>
</dbReference>
<name>A0A1T4Y432_9MICO</name>
<dbReference type="GO" id="GO:0003824">
    <property type="term" value="F:catalytic activity"/>
    <property type="evidence" value="ECO:0007669"/>
    <property type="project" value="UniProtKB-ARBA"/>
</dbReference>
<evidence type="ECO:0000256" key="1">
    <source>
        <dbReference type="ARBA" id="ARBA00008645"/>
    </source>
</evidence>
<reference evidence="4" key="1">
    <citation type="submission" date="2017-02" db="EMBL/GenBank/DDBJ databases">
        <authorList>
            <person name="Varghese N."/>
            <person name="Submissions S."/>
        </authorList>
    </citation>
    <scope>NUCLEOTIDE SEQUENCE [LARGE SCALE GENOMIC DNA]</scope>
    <source>
        <strain evidence="4">VKM Ac-2052</strain>
    </source>
</reference>
<sequence length="279" mass="30498">MALSHNATAWAAAVVARNNVQISGPLDAPVLVFAHGFGCDQTMYSRLLPYFESRFRIVLFDHVGSGGSSLAHYDAVKYATIDRYVDDLIELCAALEFSDVTLIAHSFSAMLAIAAAVKSPELFRGLVLLAPTPSYIDDADTGYEGGFTREDIDGLLDSLDDNHLAWAAMMAPVVMKNPMEPQLTDELEQSFCRVDPRVMRTFARVAFLTDVRPLLPRVEVPALILQCTNDSLAPLHVGDYMKAHMPDSTVDVLEAEGHVPHVSAPAETAHAILQFLAER</sequence>
<dbReference type="Pfam" id="PF12697">
    <property type="entry name" value="Abhydrolase_6"/>
    <property type="match status" value="1"/>
</dbReference>
<dbReference type="AlphaFoldDB" id="A0A1T4Y432"/>
<proteinExistence type="inferred from homology"/>
<feature type="domain" description="AB hydrolase-1" evidence="2">
    <location>
        <begin position="31"/>
        <end position="270"/>
    </location>
</feature>
<gene>
    <name evidence="3" type="ORF">SAMN06295879_2276</name>
</gene>
<dbReference type="InterPro" id="IPR000073">
    <property type="entry name" value="AB_hydrolase_1"/>
</dbReference>
<dbReference type="InterPro" id="IPR029058">
    <property type="entry name" value="AB_hydrolase_fold"/>
</dbReference>
<accession>A0A1T4Y432</accession>
<evidence type="ECO:0000259" key="2">
    <source>
        <dbReference type="Pfam" id="PF12697"/>
    </source>
</evidence>
<evidence type="ECO:0000313" key="3">
    <source>
        <dbReference type="EMBL" id="SKA96584.1"/>
    </source>
</evidence>